<keyword evidence="5" id="KW-0378">Hydrolase</keyword>
<keyword evidence="7" id="KW-0482">Metalloprotease</keyword>
<dbReference type="Pfam" id="PF19425">
    <property type="entry name" value="Csd3_N2"/>
    <property type="match status" value="1"/>
</dbReference>
<comment type="cofactor">
    <cofactor evidence="1">
        <name>Zn(2+)</name>
        <dbReference type="ChEBI" id="CHEBI:29105"/>
    </cofactor>
</comment>
<evidence type="ECO:0000256" key="5">
    <source>
        <dbReference type="ARBA" id="ARBA00022801"/>
    </source>
</evidence>
<dbReference type="Pfam" id="PF01551">
    <property type="entry name" value="Peptidase_M23"/>
    <property type="match status" value="1"/>
</dbReference>
<dbReference type="InterPro" id="IPR045834">
    <property type="entry name" value="Csd3_N2"/>
</dbReference>
<feature type="transmembrane region" description="Helical" evidence="8">
    <location>
        <begin position="20"/>
        <end position="38"/>
    </location>
</feature>
<comment type="subcellular location">
    <subcellularLocation>
        <location evidence="2">Cell envelope</location>
    </subcellularLocation>
</comment>
<evidence type="ECO:0000256" key="2">
    <source>
        <dbReference type="ARBA" id="ARBA00004196"/>
    </source>
</evidence>
<dbReference type="Proteomes" id="UP001241056">
    <property type="component" value="Unassembled WGS sequence"/>
</dbReference>
<accession>A0ABT7SRI3</accession>
<dbReference type="InterPro" id="IPR018392">
    <property type="entry name" value="LysM"/>
</dbReference>
<keyword evidence="3" id="KW-0645">Protease</keyword>
<dbReference type="RefSeq" id="WP_289411656.1">
    <property type="nucleotide sequence ID" value="NZ_JAUCDY010000016.1"/>
</dbReference>
<keyword evidence="8" id="KW-0472">Membrane</keyword>
<evidence type="ECO:0000256" key="7">
    <source>
        <dbReference type="ARBA" id="ARBA00023049"/>
    </source>
</evidence>
<evidence type="ECO:0000313" key="11">
    <source>
        <dbReference type="Proteomes" id="UP001241056"/>
    </source>
</evidence>
<evidence type="ECO:0000256" key="4">
    <source>
        <dbReference type="ARBA" id="ARBA00022723"/>
    </source>
</evidence>
<dbReference type="InterPro" id="IPR016047">
    <property type="entry name" value="M23ase_b-sheet_dom"/>
</dbReference>
<sequence length="471" mass="51681">MTTEHISTEPTGELSYPKNRLLAASGITALLCFTLMVYPSRQVEAKKTFLDVSSEEVSYIDQQTEFFDGIDTDTEFAGIEDTYSLEDEPTDEPLTPTAEVDQDTQQIVVVKSGDTLSSIFSNVGLSNAVLMGILEQDPKAKRFTNLKINQKLVFTFNPDRTLKELASDISPLKSIHITQAAASDTYSFSEQVKQTSTEHKVVSGTISQTLLGATKEAGLPYKLTLDLANIFGYDIDFAQDLRKGDNFSVVYEQKKIDDKVVSSGNILAAQFTNRGKTYTAVRYTNKQGYTSYYDDKGSSTQKAFIRTPVDFSRISSRFNLGRKHPVLNTIRAHKGVDYAAPIGTPVKATGDGKIIVAGRRGGYGNTVIIQHGNKYRTVYAHLRGFAKGIRSGSQVKQGQVIAYVGTTGLSTGPHLHYEFQVNGAHVDPLSHTLPAADPIPKNELARFKQQAAPHLAMLEQSNAQIAMADKE</sequence>
<keyword evidence="6" id="KW-0862">Zinc</keyword>
<evidence type="ECO:0000256" key="6">
    <source>
        <dbReference type="ARBA" id="ARBA00022833"/>
    </source>
</evidence>
<evidence type="ECO:0000256" key="8">
    <source>
        <dbReference type="SAM" id="Phobius"/>
    </source>
</evidence>
<dbReference type="PROSITE" id="PS51782">
    <property type="entry name" value="LYSM"/>
    <property type="match status" value="1"/>
</dbReference>
<evidence type="ECO:0000259" key="9">
    <source>
        <dbReference type="PROSITE" id="PS51782"/>
    </source>
</evidence>
<organism evidence="10 11">
    <name type="scientific">Thiopseudomonas acetoxidans</name>
    <dbReference type="NCBI Taxonomy" id="3041622"/>
    <lineage>
        <taxon>Bacteria</taxon>
        <taxon>Pseudomonadati</taxon>
        <taxon>Pseudomonadota</taxon>
        <taxon>Gammaproteobacteria</taxon>
        <taxon>Pseudomonadales</taxon>
        <taxon>Pseudomonadaceae</taxon>
        <taxon>Thiopseudomonas</taxon>
    </lineage>
</organism>
<keyword evidence="8" id="KW-1133">Transmembrane helix</keyword>
<keyword evidence="11" id="KW-1185">Reference proteome</keyword>
<dbReference type="PANTHER" id="PTHR21666:SF288">
    <property type="entry name" value="CELL DIVISION PROTEIN YTFB"/>
    <property type="match status" value="1"/>
</dbReference>
<feature type="domain" description="LysM" evidence="9">
    <location>
        <begin position="106"/>
        <end position="154"/>
    </location>
</feature>
<dbReference type="InterPro" id="IPR011055">
    <property type="entry name" value="Dup_hybrid_motif"/>
</dbReference>
<evidence type="ECO:0000313" key="10">
    <source>
        <dbReference type="EMBL" id="MDM7858806.1"/>
    </source>
</evidence>
<keyword evidence="4" id="KW-0479">Metal-binding</keyword>
<keyword evidence="8" id="KW-0812">Transmembrane</keyword>
<reference evidence="10 11" key="1">
    <citation type="submission" date="2023-06" db="EMBL/GenBank/DDBJ databases">
        <title>Thiopseudomonas sp. CY1220 draft genome sequence.</title>
        <authorList>
            <person name="Zhao G."/>
            <person name="An M."/>
        </authorList>
    </citation>
    <scope>NUCLEOTIDE SEQUENCE [LARGE SCALE GENOMIC DNA]</scope>
    <source>
        <strain evidence="10 11">CY1220</strain>
    </source>
</reference>
<evidence type="ECO:0000256" key="3">
    <source>
        <dbReference type="ARBA" id="ARBA00022670"/>
    </source>
</evidence>
<dbReference type="EMBL" id="JAUCDY010000016">
    <property type="protein sequence ID" value="MDM7858806.1"/>
    <property type="molecule type" value="Genomic_DNA"/>
</dbReference>
<dbReference type="SUPFAM" id="SSF51261">
    <property type="entry name" value="Duplicated hybrid motif"/>
    <property type="match status" value="1"/>
</dbReference>
<protein>
    <submittedName>
        <fullName evidence="10">Peptidoglycan DD-metalloendopeptidase family protein</fullName>
    </submittedName>
</protein>
<evidence type="ECO:0000256" key="1">
    <source>
        <dbReference type="ARBA" id="ARBA00001947"/>
    </source>
</evidence>
<gene>
    <name evidence="10" type="ORF">QEZ41_11070</name>
</gene>
<comment type="caution">
    <text evidence="10">The sequence shown here is derived from an EMBL/GenBank/DDBJ whole genome shotgun (WGS) entry which is preliminary data.</text>
</comment>
<dbReference type="PANTHER" id="PTHR21666">
    <property type="entry name" value="PEPTIDASE-RELATED"/>
    <property type="match status" value="1"/>
</dbReference>
<dbReference type="InterPro" id="IPR050570">
    <property type="entry name" value="Cell_wall_metabolism_enzyme"/>
</dbReference>
<proteinExistence type="predicted"/>
<dbReference type="Gene3D" id="3.10.450.350">
    <property type="match status" value="2"/>
</dbReference>
<name>A0ABT7SRI3_9GAMM</name>
<dbReference type="Gene3D" id="2.70.70.10">
    <property type="entry name" value="Glucose Permease (Domain IIA)"/>
    <property type="match status" value="1"/>
</dbReference>
<dbReference type="CDD" id="cd12797">
    <property type="entry name" value="M23_peptidase"/>
    <property type="match status" value="1"/>
</dbReference>